<feature type="region of interest" description="Disordered" evidence="1">
    <location>
        <begin position="140"/>
        <end position="227"/>
    </location>
</feature>
<sequence length="227" mass="22475">MFRHSTLAVTMAILMVLAALAPAGAVAAQPDDDGLSLVVSDDGVVTVTSNGTAVENATVEVSAADGTYAGTGNYSTDDDGDVDLPDPDNSVTVTITASTTADSVTLETVLEPAEDDEDDKDDESFEPFGSIVSAFVQSVQTDGPPGQIIADFVTANNPGDSSADAGQSNASNGTDGQQGPPDHAGPSSNATDGDGEESQQGPPDHAGPNGSSGTDDSGGGPPDHAGP</sequence>
<feature type="compositionally biased region" description="Polar residues" evidence="1">
    <location>
        <begin position="154"/>
        <end position="177"/>
    </location>
</feature>
<reference evidence="2 3" key="1">
    <citation type="submission" date="2018-10" db="EMBL/GenBank/DDBJ databases">
        <title>Natronolimnobius sp. XQ-INN 246 isolated from Inner Mongolia Autonomous Region of China.</title>
        <authorList>
            <person name="Xue Q."/>
        </authorList>
    </citation>
    <scope>NUCLEOTIDE SEQUENCE [LARGE SCALE GENOMIC DNA]</scope>
    <source>
        <strain evidence="2 3">XQ-INN 246</strain>
    </source>
</reference>
<evidence type="ECO:0000256" key="1">
    <source>
        <dbReference type="SAM" id="MobiDB-lite"/>
    </source>
</evidence>
<name>A0A4V3VLR1_9EURY</name>
<dbReference type="RefSeq" id="WP_141462564.1">
    <property type="nucleotide sequence ID" value="NZ_RBZW01000003.1"/>
</dbReference>
<protein>
    <submittedName>
        <fullName evidence="2">Uncharacterized protein</fullName>
    </submittedName>
</protein>
<dbReference type="Proteomes" id="UP000318864">
    <property type="component" value="Unassembled WGS sequence"/>
</dbReference>
<dbReference type="AlphaFoldDB" id="A0A4V3VLR1"/>
<dbReference type="OrthoDB" id="164068at2157"/>
<keyword evidence="3" id="KW-1185">Reference proteome</keyword>
<gene>
    <name evidence="2" type="ORF">D8Y22_00280</name>
</gene>
<evidence type="ECO:0000313" key="3">
    <source>
        <dbReference type="Proteomes" id="UP000318864"/>
    </source>
</evidence>
<dbReference type="EMBL" id="RBZW01000003">
    <property type="protein sequence ID" value="THE66607.1"/>
    <property type="molecule type" value="Genomic_DNA"/>
</dbReference>
<evidence type="ECO:0000313" key="2">
    <source>
        <dbReference type="EMBL" id="THE66607.1"/>
    </source>
</evidence>
<organism evidence="2 3">
    <name type="scientific">Salinadaptatus halalkaliphilus</name>
    <dbReference type="NCBI Taxonomy" id="2419781"/>
    <lineage>
        <taxon>Archaea</taxon>
        <taxon>Methanobacteriati</taxon>
        <taxon>Methanobacteriota</taxon>
        <taxon>Stenosarchaea group</taxon>
        <taxon>Halobacteria</taxon>
        <taxon>Halobacteriales</taxon>
        <taxon>Natrialbaceae</taxon>
        <taxon>Salinadaptatus</taxon>
    </lineage>
</organism>
<accession>A0A4V3VLR1</accession>
<proteinExistence type="predicted"/>
<comment type="caution">
    <text evidence="2">The sequence shown here is derived from an EMBL/GenBank/DDBJ whole genome shotgun (WGS) entry which is preliminary data.</text>
</comment>